<dbReference type="SUPFAM" id="SSF51182">
    <property type="entry name" value="RmlC-like cupins"/>
    <property type="match status" value="1"/>
</dbReference>
<dbReference type="EC" id="5.1.3.13" evidence="3"/>
<dbReference type="EMBL" id="FRBD01000001">
    <property type="protein sequence ID" value="SHK28492.1"/>
    <property type="molecule type" value="Genomic_DNA"/>
</dbReference>
<evidence type="ECO:0000256" key="3">
    <source>
        <dbReference type="ARBA" id="ARBA00012098"/>
    </source>
</evidence>
<dbReference type="InterPro" id="IPR000888">
    <property type="entry name" value="RmlC-like"/>
</dbReference>
<dbReference type="GO" id="GO:0005829">
    <property type="term" value="C:cytosol"/>
    <property type="evidence" value="ECO:0007669"/>
    <property type="project" value="TreeGrafter"/>
</dbReference>
<evidence type="ECO:0000256" key="6">
    <source>
        <dbReference type="ARBA" id="ARBA00031424"/>
    </source>
</evidence>
<dbReference type="Gene3D" id="2.60.120.10">
    <property type="entry name" value="Jelly Rolls"/>
    <property type="match status" value="1"/>
</dbReference>
<evidence type="ECO:0000313" key="10">
    <source>
        <dbReference type="EMBL" id="SHK28492.1"/>
    </source>
</evidence>
<protein>
    <recommendedName>
        <fullName evidence="4">dTDP-4-dehydrorhamnose 3,5-epimerase</fullName>
        <ecNumber evidence="3">5.1.3.13</ecNumber>
    </recommendedName>
    <alternativeName>
        <fullName evidence="6">Thymidine diphospho-4-keto-rhamnose 3,5-epimerase</fullName>
    </alternativeName>
    <alternativeName>
        <fullName evidence="5">dTDP-4-keto-6-deoxyglucose 3,5-epimerase</fullName>
    </alternativeName>
    <alternativeName>
        <fullName evidence="7">dTDP-6-deoxy-D-xylo-4-hexulose 3,5-epimerase</fullName>
    </alternativeName>
</protein>
<dbReference type="OrthoDB" id="9800680at2"/>
<proteinExistence type="predicted"/>
<dbReference type="GO" id="GO:0000271">
    <property type="term" value="P:polysaccharide biosynthetic process"/>
    <property type="evidence" value="ECO:0007669"/>
    <property type="project" value="TreeGrafter"/>
</dbReference>
<feature type="site" description="Participates in a stacking interaction with the thymidine ring of dTDP-4-oxo-6-deoxyglucose" evidence="9">
    <location>
        <position position="137"/>
    </location>
</feature>
<feature type="active site" description="Proton donor" evidence="8">
    <location>
        <position position="131"/>
    </location>
</feature>
<accession>A0A1M6R7R8</accession>
<comment type="function">
    <text evidence="2">Catalyzes the epimerization of the C3' and C5'positions of dTDP-6-deoxy-D-xylo-4-hexulose, forming dTDP-6-deoxy-L-lyxo-4-hexulose.</text>
</comment>
<evidence type="ECO:0000256" key="8">
    <source>
        <dbReference type="PIRSR" id="PIRSR600888-1"/>
    </source>
</evidence>
<feature type="active site" description="Proton acceptor" evidence="8">
    <location>
        <position position="61"/>
    </location>
</feature>
<evidence type="ECO:0000256" key="7">
    <source>
        <dbReference type="ARBA" id="ARBA00033311"/>
    </source>
</evidence>
<comment type="catalytic activity">
    <reaction evidence="1">
        <text>dTDP-4-dehydro-6-deoxy-alpha-D-glucose = dTDP-4-dehydro-beta-L-rhamnose</text>
        <dbReference type="Rhea" id="RHEA:16969"/>
        <dbReference type="ChEBI" id="CHEBI:57649"/>
        <dbReference type="ChEBI" id="CHEBI:62830"/>
        <dbReference type="EC" id="5.1.3.13"/>
    </reaction>
</comment>
<dbReference type="InterPro" id="IPR014710">
    <property type="entry name" value="RmlC-like_jellyroll"/>
</dbReference>
<evidence type="ECO:0000256" key="9">
    <source>
        <dbReference type="PIRSR" id="PIRSR600888-3"/>
    </source>
</evidence>
<dbReference type="PANTHER" id="PTHR21047:SF2">
    <property type="entry name" value="THYMIDINE DIPHOSPHO-4-KETO-RHAMNOSE 3,5-EPIMERASE"/>
    <property type="match status" value="1"/>
</dbReference>
<dbReference type="Proteomes" id="UP000184130">
    <property type="component" value="Unassembled WGS sequence"/>
</dbReference>
<dbReference type="CDD" id="cd00438">
    <property type="entry name" value="cupin_RmlC"/>
    <property type="match status" value="1"/>
</dbReference>
<evidence type="ECO:0000256" key="5">
    <source>
        <dbReference type="ARBA" id="ARBA00029758"/>
    </source>
</evidence>
<dbReference type="GO" id="GO:0008830">
    <property type="term" value="F:dTDP-4-dehydrorhamnose 3,5-epimerase activity"/>
    <property type="evidence" value="ECO:0007669"/>
    <property type="project" value="UniProtKB-EC"/>
</dbReference>
<evidence type="ECO:0000256" key="2">
    <source>
        <dbReference type="ARBA" id="ARBA00001997"/>
    </source>
</evidence>
<sequence length="178" mass="20434">MEIIKTPFEGLLVLQTVNFQDNRGGFQKLFNFDFFKENGLDCDFKELYYSVNKKDVVRGMHFQTPPFDHTKVVYVSKGRINDVVVDIRKDSPTYRKCFSIELDDQKGQYLYIPKGFAHGFVSLEDGSIVNYVQTTCYAKDNDCGIDATSIGYNWGVENPIRSGRDLTFEKLATFVSPF</sequence>
<evidence type="ECO:0000256" key="1">
    <source>
        <dbReference type="ARBA" id="ARBA00001298"/>
    </source>
</evidence>
<reference evidence="10 11" key="1">
    <citation type="submission" date="2016-11" db="EMBL/GenBank/DDBJ databases">
        <authorList>
            <person name="Jaros S."/>
            <person name="Januszkiewicz K."/>
            <person name="Wedrychowicz H."/>
        </authorList>
    </citation>
    <scope>NUCLEOTIDE SEQUENCE [LARGE SCALE GENOMIC DNA]</scope>
    <source>
        <strain evidence="10 11">KHT3</strain>
    </source>
</reference>
<dbReference type="Pfam" id="PF00908">
    <property type="entry name" value="dTDP_sugar_isom"/>
    <property type="match status" value="1"/>
</dbReference>
<dbReference type="AlphaFoldDB" id="A0A1M6R7R8"/>
<name>A0A1M6R7R8_XYLRU</name>
<gene>
    <name evidence="10" type="ORF">SAMN05216463_101126</name>
</gene>
<dbReference type="InterPro" id="IPR011051">
    <property type="entry name" value="RmlC_Cupin_sf"/>
</dbReference>
<dbReference type="PANTHER" id="PTHR21047">
    <property type="entry name" value="DTDP-6-DEOXY-D-GLUCOSE-3,5 EPIMERASE"/>
    <property type="match status" value="1"/>
</dbReference>
<evidence type="ECO:0000256" key="4">
    <source>
        <dbReference type="ARBA" id="ARBA00019595"/>
    </source>
</evidence>
<organism evidence="10 11">
    <name type="scientific">Xylanibacter ruminicola</name>
    <name type="common">Prevotella ruminicola</name>
    <dbReference type="NCBI Taxonomy" id="839"/>
    <lineage>
        <taxon>Bacteria</taxon>
        <taxon>Pseudomonadati</taxon>
        <taxon>Bacteroidota</taxon>
        <taxon>Bacteroidia</taxon>
        <taxon>Bacteroidales</taxon>
        <taxon>Prevotellaceae</taxon>
        <taxon>Xylanibacter</taxon>
    </lineage>
</organism>
<evidence type="ECO:0000313" key="11">
    <source>
        <dbReference type="Proteomes" id="UP000184130"/>
    </source>
</evidence>